<keyword evidence="6" id="KW-1185">Reference proteome</keyword>
<proteinExistence type="predicted"/>
<evidence type="ECO:0000313" key="6">
    <source>
        <dbReference type="Proteomes" id="UP000052982"/>
    </source>
</evidence>
<dbReference type="OrthoDB" id="3521160at2"/>
<dbReference type="RefSeq" id="WP_055636370.1">
    <property type="nucleotide sequence ID" value="NZ_JBIRRP010000005.1"/>
</dbReference>
<feature type="chain" id="PRO_5039550563" evidence="3">
    <location>
        <begin position="21"/>
        <end position="240"/>
    </location>
</feature>
<dbReference type="GO" id="GO:0005975">
    <property type="term" value="P:carbohydrate metabolic process"/>
    <property type="evidence" value="ECO:0007669"/>
    <property type="project" value="InterPro"/>
</dbReference>
<dbReference type="EMBL" id="LMWW01000072">
    <property type="protein sequence ID" value="KUN75958.1"/>
    <property type="molecule type" value="Genomic_DNA"/>
</dbReference>
<dbReference type="PROSITE" id="PS51677">
    <property type="entry name" value="NODB"/>
    <property type="match status" value="1"/>
</dbReference>
<dbReference type="SUPFAM" id="SSF88713">
    <property type="entry name" value="Glycoside hydrolase/deacetylase"/>
    <property type="match status" value="1"/>
</dbReference>
<evidence type="ECO:0000256" key="1">
    <source>
        <dbReference type="ARBA" id="ARBA00022723"/>
    </source>
</evidence>
<evidence type="ECO:0000259" key="4">
    <source>
        <dbReference type="PROSITE" id="PS51677"/>
    </source>
</evidence>
<sequence>MHRRLVIAAVTVALCGTTLAGTATSASATTAAPAVDCRRVKCVALTFDDGPVADTQRLLRILKEQNVQVTFYLVGKNVQRYPSTVRGAAAAGHQIGNHSWDHADLTRLGSAAVKSEISRADTAIKQATGKKPTTFRAPYGAHNATVRAAAGRPLVHWSVDTLDWKYRDTARLIRVVKADTRPGDIVLMHDIHKTTVDAVPGIISGLRARGFHFVTVDQLFAPNRLPSGKVTYHNRGAYRP</sequence>
<dbReference type="PANTHER" id="PTHR10587">
    <property type="entry name" value="GLYCOSYL TRANSFERASE-RELATED"/>
    <property type="match status" value="1"/>
</dbReference>
<dbReference type="Proteomes" id="UP000052982">
    <property type="component" value="Unassembled WGS sequence"/>
</dbReference>
<keyword evidence="3" id="KW-0732">Signal</keyword>
<evidence type="ECO:0000256" key="3">
    <source>
        <dbReference type="SAM" id="SignalP"/>
    </source>
</evidence>
<dbReference type="Gene3D" id="3.20.20.370">
    <property type="entry name" value="Glycoside hydrolase/deacetylase"/>
    <property type="match status" value="1"/>
</dbReference>
<keyword evidence="1" id="KW-0479">Metal-binding</keyword>
<feature type="domain" description="NodB homology" evidence="4">
    <location>
        <begin position="41"/>
        <end position="214"/>
    </location>
</feature>
<dbReference type="GO" id="GO:0046872">
    <property type="term" value="F:metal ion binding"/>
    <property type="evidence" value="ECO:0007669"/>
    <property type="project" value="UniProtKB-KW"/>
</dbReference>
<organism evidence="5 6">
    <name type="scientific">Streptomyces griseoruber</name>
    <dbReference type="NCBI Taxonomy" id="1943"/>
    <lineage>
        <taxon>Bacteria</taxon>
        <taxon>Bacillati</taxon>
        <taxon>Actinomycetota</taxon>
        <taxon>Actinomycetes</taxon>
        <taxon>Kitasatosporales</taxon>
        <taxon>Streptomycetaceae</taxon>
        <taxon>Streptomyces</taxon>
    </lineage>
</organism>
<reference evidence="5 6" key="1">
    <citation type="submission" date="2015-10" db="EMBL/GenBank/DDBJ databases">
        <title>Draft genome sequence of Streptomyces griseoruber DSM 40281, type strain for the species Streptomyces griseoruber.</title>
        <authorList>
            <person name="Ruckert C."/>
            <person name="Winkler A."/>
            <person name="Kalinowski J."/>
            <person name="Kampfer P."/>
            <person name="Glaeser S."/>
        </authorList>
    </citation>
    <scope>NUCLEOTIDE SEQUENCE [LARGE SCALE GENOMIC DNA]</scope>
    <source>
        <strain evidence="5 6">DSM 40281</strain>
    </source>
</reference>
<evidence type="ECO:0000313" key="5">
    <source>
        <dbReference type="EMBL" id="KUN75958.1"/>
    </source>
</evidence>
<dbReference type="Pfam" id="PF01522">
    <property type="entry name" value="Polysacc_deac_1"/>
    <property type="match status" value="1"/>
</dbReference>
<feature type="signal peptide" evidence="3">
    <location>
        <begin position="1"/>
        <end position="20"/>
    </location>
</feature>
<keyword evidence="2 5" id="KW-0378">Hydrolase</keyword>
<accession>A0A117R7Z8</accession>
<dbReference type="GO" id="GO:0016810">
    <property type="term" value="F:hydrolase activity, acting on carbon-nitrogen (but not peptide) bonds"/>
    <property type="evidence" value="ECO:0007669"/>
    <property type="project" value="InterPro"/>
</dbReference>
<dbReference type="AlphaFoldDB" id="A0A117R7Z8"/>
<protein>
    <submittedName>
        <fullName evidence="5">Hydrolase</fullName>
    </submittedName>
</protein>
<dbReference type="GO" id="GO:0016020">
    <property type="term" value="C:membrane"/>
    <property type="evidence" value="ECO:0007669"/>
    <property type="project" value="TreeGrafter"/>
</dbReference>
<dbReference type="PANTHER" id="PTHR10587:SF133">
    <property type="entry name" value="CHITIN DEACETYLASE 1-RELATED"/>
    <property type="match status" value="1"/>
</dbReference>
<gene>
    <name evidence="5" type="ORF">AQJ64_40520</name>
</gene>
<name>A0A117R7Z8_9ACTN</name>
<dbReference type="InterPro" id="IPR002509">
    <property type="entry name" value="NODB_dom"/>
</dbReference>
<evidence type="ECO:0000256" key="2">
    <source>
        <dbReference type="ARBA" id="ARBA00022801"/>
    </source>
</evidence>
<dbReference type="InterPro" id="IPR011330">
    <property type="entry name" value="Glyco_hydro/deAcase_b/a-brl"/>
</dbReference>
<dbReference type="InterPro" id="IPR050248">
    <property type="entry name" value="Polysacc_deacetylase_ArnD"/>
</dbReference>
<dbReference type="STRING" id="1943.AQJ64_40520"/>
<comment type="caution">
    <text evidence="5">The sequence shown here is derived from an EMBL/GenBank/DDBJ whole genome shotgun (WGS) entry which is preliminary data.</text>
</comment>